<feature type="domain" description="G-protein coupled receptors family 1 profile" evidence="6">
    <location>
        <begin position="38"/>
        <end position="292"/>
    </location>
</feature>
<dbReference type="InterPro" id="IPR000276">
    <property type="entry name" value="GPCR_Rhodpsn"/>
</dbReference>
<accession>A0A9Q1E5N9</accession>
<feature type="transmembrane region" description="Helical" evidence="5">
    <location>
        <begin position="88"/>
        <end position="109"/>
    </location>
</feature>
<dbReference type="FunFam" id="1.20.1070.10:FF:000096">
    <property type="entry name" value="Odorant receptor 131-2"/>
    <property type="match status" value="1"/>
</dbReference>
<dbReference type="CDD" id="cd00637">
    <property type="entry name" value="7tm_classA_rhodopsin-like"/>
    <property type="match status" value="1"/>
</dbReference>
<keyword evidence="2 5" id="KW-0812">Transmembrane</keyword>
<keyword evidence="3 5" id="KW-1133">Transmembrane helix</keyword>
<gene>
    <name evidence="7" type="ORF">SKAU_G00424950</name>
</gene>
<dbReference type="GO" id="GO:0004930">
    <property type="term" value="F:G protein-coupled receptor activity"/>
    <property type="evidence" value="ECO:0007669"/>
    <property type="project" value="InterPro"/>
</dbReference>
<dbReference type="OrthoDB" id="8937503at2759"/>
<evidence type="ECO:0000256" key="3">
    <source>
        <dbReference type="ARBA" id="ARBA00022989"/>
    </source>
</evidence>
<evidence type="ECO:0000259" key="6">
    <source>
        <dbReference type="PROSITE" id="PS50262"/>
    </source>
</evidence>
<reference evidence="7" key="1">
    <citation type="journal article" date="2023" name="Science">
        <title>Genome structures resolve the early diversification of teleost fishes.</title>
        <authorList>
            <person name="Parey E."/>
            <person name="Louis A."/>
            <person name="Montfort J."/>
            <person name="Bouchez O."/>
            <person name="Roques C."/>
            <person name="Iampietro C."/>
            <person name="Lluch J."/>
            <person name="Castinel A."/>
            <person name="Donnadieu C."/>
            <person name="Desvignes T."/>
            <person name="Floi Bucao C."/>
            <person name="Jouanno E."/>
            <person name="Wen M."/>
            <person name="Mejri S."/>
            <person name="Dirks R."/>
            <person name="Jansen H."/>
            <person name="Henkel C."/>
            <person name="Chen W.J."/>
            <person name="Zahm M."/>
            <person name="Cabau C."/>
            <person name="Klopp C."/>
            <person name="Thompson A.W."/>
            <person name="Robinson-Rechavi M."/>
            <person name="Braasch I."/>
            <person name="Lecointre G."/>
            <person name="Bobe J."/>
            <person name="Postlethwait J.H."/>
            <person name="Berthelot C."/>
            <person name="Roest Crollius H."/>
            <person name="Guiguen Y."/>
        </authorList>
    </citation>
    <scope>NUCLEOTIDE SEQUENCE</scope>
    <source>
        <strain evidence="7">WJC10195</strain>
    </source>
</reference>
<dbReference type="GO" id="GO:0004984">
    <property type="term" value="F:olfactory receptor activity"/>
    <property type="evidence" value="ECO:0007669"/>
    <property type="project" value="TreeGrafter"/>
</dbReference>
<comment type="caution">
    <text evidence="7">The sequence shown here is derived from an EMBL/GenBank/DDBJ whole genome shotgun (WGS) entry which is preliminary data.</text>
</comment>
<comment type="subcellular location">
    <subcellularLocation>
        <location evidence="1">Membrane</location>
    </subcellularLocation>
</comment>
<dbReference type="GO" id="GO:0005549">
    <property type="term" value="F:odorant binding"/>
    <property type="evidence" value="ECO:0007669"/>
    <property type="project" value="TreeGrafter"/>
</dbReference>
<evidence type="ECO:0000256" key="2">
    <source>
        <dbReference type="ARBA" id="ARBA00022692"/>
    </source>
</evidence>
<organism evidence="7 8">
    <name type="scientific">Synaphobranchus kaupii</name>
    <name type="common">Kaup's arrowtooth eel</name>
    <dbReference type="NCBI Taxonomy" id="118154"/>
    <lineage>
        <taxon>Eukaryota</taxon>
        <taxon>Metazoa</taxon>
        <taxon>Chordata</taxon>
        <taxon>Craniata</taxon>
        <taxon>Vertebrata</taxon>
        <taxon>Euteleostomi</taxon>
        <taxon>Actinopterygii</taxon>
        <taxon>Neopterygii</taxon>
        <taxon>Teleostei</taxon>
        <taxon>Anguilliformes</taxon>
        <taxon>Synaphobranchidae</taxon>
        <taxon>Synaphobranchus</taxon>
    </lineage>
</organism>
<dbReference type="Gene3D" id="1.20.1070.10">
    <property type="entry name" value="Rhodopsin 7-helix transmembrane proteins"/>
    <property type="match status" value="1"/>
</dbReference>
<dbReference type="AlphaFoldDB" id="A0A9Q1E5N9"/>
<dbReference type="Proteomes" id="UP001152622">
    <property type="component" value="Unassembled WGS sequence"/>
</dbReference>
<keyword evidence="8" id="KW-1185">Reference proteome</keyword>
<dbReference type="GO" id="GO:0016020">
    <property type="term" value="C:membrane"/>
    <property type="evidence" value="ECO:0007669"/>
    <property type="project" value="UniProtKB-SubCell"/>
</dbReference>
<evidence type="ECO:0000256" key="1">
    <source>
        <dbReference type="ARBA" id="ARBA00004370"/>
    </source>
</evidence>
<dbReference type="InterPro" id="IPR052921">
    <property type="entry name" value="GPCR1_Superfamily_Member"/>
</dbReference>
<keyword evidence="4 5" id="KW-0472">Membrane</keyword>
<dbReference type="PANTHER" id="PTHR26451:SF998">
    <property type="entry name" value="ODORANT RECEPTOR-RELATED"/>
    <property type="match status" value="1"/>
</dbReference>
<dbReference type="InterPro" id="IPR017452">
    <property type="entry name" value="GPCR_Rhodpsn_7TM"/>
</dbReference>
<feature type="transmembrane region" description="Helical" evidence="5">
    <location>
        <begin position="138"/>
        <end position="160"/>
    </location>
</feature>
<dbReference type="Pfam" id="PF00001">
    <property type="entry name" value="7tm_1"/>
    <property type="match status" value="1"/>
</dbReference>
<evidence type="ECO:0000313" key="7">
    <source>
        <dbReference type="EMBL" id="KAJ8332706.1"/>
    </source>
</evidence>
<dbReference type="EMBL" id="JAINUF010000025">
    <property type="protein sequence ID" value="KAJ8332706.1"/>
    <property type="molecule type" value="Genomic_DNA"/>
</dbReference>
<feature type="transmembrane region" description="Helical" evidence="5">
    <location>
        <begin position="58"/>
        <end position="81"/>
    </location>
</feature>
<name>A0A9Q1E5N9_SYNKA</name>
<dbReference type="SUPFAM" id="SSF81321">
    <property type="entry name" value="Family A G protein-coupled receptor-like"/>
    <property type="match status" value="1"/>
</dbReference>
<dbReference type="PROSITE" id="PS50262">
    <property type="entry name" value="G_PROTEIN_RECEP_F1_2"/>
    <property type="match status" value="1"/>
</dbReference>
<evidence type="ECO:0000256" key="5">
    <source>
        <dbReference type="SAM" id="Phobius"/>
    </source>
</evidence>
<proteinExistence type="predicted"/>
<feature type="transmembrane region" description="Helical" evidence="5">
    <location>
        <begin position="21"/>
        <end position="38"/>
    </location>
</feature>
<evidence type="ECO:0000313" key="8">
    <source>
        <dbReference type="Proteomes" id="UP001152622"/>
    </source>
</evidence>
<sequence length="292" mass="32687">MNSSLSAQNSTTTSMGPFFHAFLKNCFLVVLGFSINYVNGTLVLTFFRNQVLSEDPRYILYIHMVIADIVQLSLAIALHVVSYALPAINVAVCCCLVLVGSFTTMTTPLNLAGMAVERYGAVCDPLRHAQICTVRRTYALVALIWGVGMVPGLADLALGFRFRPPSSFRSTIMCYHGVFYSPSQAVTKPRGATRSACFSKARNTILLHGAQLLLCMLAYVTPVVDLMVIVHYPQLITHILFLTFLISYVLPRILSPLIYGLRDKFWKYTIEYWCCVHHRKVKTDLKVTKTMK</sequence>
<evidence type="ECO:0000256" key="4">
    <source>
        <dbReference type="ARBA" id="ARBA00023136"/>
    </source>
</evidence>
<feature type="transmembrane region" description="Helical" evidence="5">
    <location>
        <begin position="205"/>
        <end position="229"/>
    </location>
</feature>
<dbReference type="PANTHER" id="PTHR26451">
    <property type="entry name" value="G_PROTEIN_RECEP_F1_2 DOMAIN-CONTAINING PROTEIN"/>
    <property type="match status" value="1"/>
</dbReference>
<feature type="transmembrane region" description="Helical" evidence="5">
    <location>
        <begin position="235"/>
        <end position="254"/>
    </location>
</feature>
<protein>
    <recommendedName>
        <fullName evidence="6">G-protein coupled receptors family 1 profile domain-containing protein</fullName>
    </recommendedName>
</protein>